<dbReference type="Proteomes" id="UP001054889">
    <property type="component" value="Unassembled WGS sequence"/>
</dbReference>
<dbReference type="PANTHER" id="PTHR31814:SF2">
    <property type="entry name" value="PHOSPHOMEVALONATE KINASE"/>
    <property type="match status" value="1"/>
</dbReference>
<reference evidence="12" key="2">
    <citation type="submission" date="2021-12" db="EMBL/GenBank/DDBJ databases">
        <title>Resequencing data analysis of finger millet.</title>
        <authorList>
            <person name="Hatakeyama M."/>
            <person name="Aluri S."/>
            <person name="Balachadran M.T."/>
            <person name="Sivarajan S.R."/>
            <person name="Poveda L."/>
            <person name="Shimizu-Inatsugi R."/>
            <person name="Schlapbach R."/>
            <person name="Sreeman S.M."/>
            <person name="Shimizu K.K."/>
        </authorList>
    </citation>
    <scope>NUCLEOTIDE SEQUENCE</scope>
</reference>
<keyword evidence="8" id="KW-0067">ATP-binding</keyword>
<evidence type="ECO:0000256" key="6">
    <source>
        <dbReference type="ARBA" id="ARBA00022741"/>
    </source>
</evidence>
<keyword evidence="4" id="KW-0444">Lipid biosynthesis</keyword>
<dbReference type="InterPro" id="IPR014721">
    <property type="entry name" value="Ribsml_uS5_D2-typ_fold_subgr"/>
</dbReference>
<comment type="caution">
    <text evidence="12">The sequence shown here is derived from an EMBL/GenBank/DDBJ whole genome shotgun (WGS) entry which is preliminary data.</text>
</comment>
<dbReference type="PANTHER" id="PTHR31814">
    <property type="match status" value="1"/>
</dbReference>
<accession>A0AAV5F8A2</accession>
<sequence>MLPAVSRAAPPVRRVSVSAGCVLCYSGIACSPYAHAHLGHRLTVTGAAAARPRLSPLLVSSAAKSPLRTALTANELTGGESPDRVATTEKQERMEVVASAPGKVLISGGYLVLERPNAGLVLSTTARFYAVVRPLRDSVAPDSWAWVSPPQPRVLFSSYVSADTSVQLLDIDFRSSVIDKYYLLHFRESANPFVEQAIQFSVAAAKATITDKPKKDALDKLLLQGLDITILGCNDFYSYRKQIEARGLPLTPEVLRSLPPFSSITFNPEGANGTMTGEKCKPEVAKTGLGSSAAMTTSVVAALLHYLGAVKLSCLGQSSSDSATGGDLDLVHAIAQSAHCIAQGKVGSGFDVSAAVYGSQRYTRFSPEILSLAQVTSGTCLLDVVSDIVTRNWDHEKTQFSLPPLMSLLLGEPGAGGSSTPSMVGSVKQWQKSDPQKSKDTWSKLGNANSVLENELRNLKRLAEDHWQAYESIVQTCSCIPFRKWLEVATNQQEELIVRSLLAARDAFLEIRLHMREMGIAAGVPIEPESQTQLLDATMNMEGVLLAGVAGAGGFDAVFSVTLGDASNAVANAWSSAGIMPLLVREDSRGVSLEDADPRTREVSAAVSSIQIN</sequence>
<evidence type="ECO:0000256" key="2">
    <source>
        <dbReference type="ARBA" id="ARBA00006495"/>
    </source>
</evidence>
<keyword evidence="11" id="KW-0753">Steroid metabolism</keyword>
<evidence type="ECO:0000256" key="5">
    <source>
        <dbReference type="ARBA" id="ARBA00022679"/>
    </source>
</evidence>
<dbReference type="Gene3D" id="3.30.230.10">
    <property type="match status" value="1"/>
</dbReference>
<evidence type="ECO:0000313" key="12">
    <source>
        <dbReference type="EMBL" id="GJN30908.1"/>
    </source>
</evidence>
<dbReference type="EMBL" id="BQKI01000082">
    <property type="protein sequence ID" value="GJN30908.1"/>
    <property type="molecule type" value="Genomic_DNA"/>
</dbReference>
<dbReference type="InterPro" id="IPR016005">
    <property type="entry name" value="Erg8"/>
</dbReference>
<evidence type="ECO:0000256" key="3">
    <source>
        <dbReference type="ARBA" id="ARBA00012958"/>
    </source>
</evidence>
<dbReference type="NCBIfam" id="TIGR01219">
    <property type="entry name" value="Pmev_kin_ERG8"/>
    <property type="match status" value="1"/>
</dbReference>
<evidence type="ECO:0000256" key="11">
    <source>
        <dbReference type="ARBA" id="ARBA00023221"/>
    </source>
</evidence>
<keyword evidence="9" id="KW-0752">Steroid biosynthesis</keyword>
<keyword evidence="6" id="KW-0547">Nucleotide-binding</keyword>
<evidence type="ECO:0000256" key="1">
    <source>
        <dbReference type="ARBA" id="ARBA00005017"/>
    </source>
</evidence>
<dbReference type="AlphaFoldDB" id="A0AAV5F8A2"/>
<proteinExistence type="inferred from homology"/>
<dbReference type="SUPFAM" id="SSF54211">
    <property type="entry name" value="Ribosomal protein S5 domain 2-like"/>
    <property type="match status" value="1"/>
</dbReference>
<dbReference type="InterPro" id="IPR035102">
    <property type="entry name" value="Phosphomevalonate_kinase"/>
</dbReference>
<dbReference type="GO" id="GO:0004631">
    <property type="term" value="F:phosphomevalonate kinase activity"/>
    <property type="evidence" value="ECO:0007669"/>
    <property type="project" value="UniProtKB-EC"/>
</dbReference>
<keyword evidence="5" id="KW-0808">Transferase</keyword>
<keyword evidence="13" id="KW-1185">Reference proteome</keyword>
<keyword evidence="10" id="KW-0443">Lipid metabolism</keyword>
<name>A0AAV5F8A2_ELECO</name>
<dbReference type="GO" id="GO:0005524">
    <property type="term" value="F:ATP binding"/>
    <property type="evidence" value="ECO:0007669"/>
    <property type="project" value="UniProtKB-KW"/>
</dbReference>
<comment type="similarity">
    <text evidence="2">Belongs to the GHMP kinase family. Mevalonate kinase subfamily.</text>
</comment>
<evidence type="ECO:0000256" key="10">
    <source>
        <dbReference type="ARBA" id="ARBA00023098"/>
    </source>
</evidence>
<protein>
    <recommendedName>
        <fullName evidence="3">phosphomevalonate kinase</fullName>
        <ecNumber evidence="3">2.7.4.2</ecNumber>
    </recommendedName>
</protein>
<gene>
    <name evidence="12" type="primary">gb19254</name>
    <name evidence="12" type="ORF">PR202_gb19254</name>
</gene>
<evidence type="ECO:0000313" key="13">
    <source>
        <dbReference type="Proteomes" id="UP001054889"/>
    </source>
</evidence>
<comment type="pathway">
    <text evidence="1">Isoprenoid biosynthesis; isopentenyl diphosphate biosynthesis via mevalonate pathway; isopentenyl diphosphate from (R)-mevalonate: step 2/3.</text>
</comment>
<dbReference type="GO" id="GO:0006694">
    <property type="term" value="P:steroid biosynthetic process"/>
    <property type="evidence" value="ECO:0007669"/>
    <property type="project" value="UniProtKB-KW"/>
</dbReference>
<dbReference type="GO" id="GO:0010142">
    <property type="term" value="P:farnesyl diphosphate biosynthetic process, mevalonate pathway"/>
    <property type="evidence" value="ECO:0007669"/>
    <property type="project" value="TreeGrafter"/>
</dbReference>
<evidence type="ECO:0000256" key="7">
    <source>
        <dbReference type="ARBA" id="ARBA00022777"/>
    </source>
</evidence>
<dbReference type="EC" id="2.7.4.2" evidence="3"/>
<evidence type="ECO:0000256" key="8">
    <source>
        <dbReference type="ARBA" id="ARBA00022840"/>
    </source>
</evidence>
<evidence type="ECO:0000256" key="4">
    <source>
        <dbReference type="ARBA" id="ARBA00022516"/>
    </source>
</evidence>
<evidence type="ECO:0000256" key="9">
    <source>
        <dbReference type="ARBA" id="ARBA00022955"/>
    </source>
</evidence>
<keyword evidence="7" id="KW-0418">Kinase</keyword>
<dbReference type="Gene3D" id="3.30.70.890">
    <property type="entry name" value="GHMP kinase, C-terminal domain"/>
    <property type="match status" value="1"/>
</dbReference>
<reference evidence="12" key="1">
    <citation type="journal article" date="2018" name="DNA Res.">
        <title>Multiple hybrid de novo genome assembly of finger millet, an orphan allotetraploid crop.</title>
        <authorList>
            <person name="Hatakeyama M."/>
            <person name="Aluri S."/>
            <person name="Balachadran M.T."/>
            <person name="Sivarajan S.R."/>
            <person name="Patrignani A."/>
            <person name="Gruter S."/>
            <person name="Poveda L."/>
            <person name="Shimizu-Inatsugi R."/>
            <person name="Baeten J."/>
            <person name="Francoijs K.J."/>
            <person name="Nataraja K.N."/>
            <person name="Reddy Y.A.N."/>
            <person name="Phadnis S."/>
            <person name="Ravikumar R.L."/>
            <person name="Schlapbach R."/>
            <person name="Sreeman S.M."/>
            <person name="Shimizu K.K."/>
        </authorList>
    </citation>
    <scope>NUCLEOTIDE SEQUENCE</scope>
</reference>
<dbReference type="GO" id="GO:0005777">
    <property type="term" value="C:peroxisome"/>
    <property type="evidence" value="ECO:0007669"/>
    <property type="project" value="TreeGrafter"/>
</dbReference>
<organism evidence="12 13">
    <name type="scientific">Eleusine coracana subsp. coracana</name>
    <dbReference type="NCBI Taxonomy" id="191504"/>
    <lineage>
        <taxon>Eukaryota</taxon>
        <taxon>Viridiplantae</taxon>
        <taxon>Streptophyta</taxon>
        <taxon>Embryophyta</taxon>
        <taxon>Tracheophyta</taxon>
        <taxon>Spermatophyta</taxon>
        <taxon>Magnoliopsida</taxon>
        <taxon>Liliopsida</taxon>
        <taxon>Poales</taxon>
        <taxon>Poaceae</taxon>
        <taxon>PACMAD clade</taxon>
        <taxon>Chloridoideae</taxon>
        <taxon>Cynodonteae</taxon>
        <taxon>Eleusininae</taxon>
        <taxon>Eleusine</taxon>
    </lineage>
</organism>
<dbReference type="PROSITE" id="PS51257">
    <property type="entry name" value="PROKAR_LIPOPROTEIN"/>
    <property type="match status" value="1"/>
</dbReference>
<dbReference type="GO" id="GO:0019287">
    <property type="term" value="P:isopentenyl diphosphate biosynthetic process, mevalonate pathway"/>
    <property type="evidence" value="ECO:0007669"/>
    <property type="project" value="TreeGrafter"/>
</dbReference>
<dbReference type="InterPro" id="IPR020568">
    <property type="entry name" value="Ribosomal_Su5_D2-typ_SF"/>
</dbReference>
<dbReference type="InterPro" id="IPR036554">
    <property type="entry name" value="GHMP_kinase_C_sf"/>
</dbReference>